<evidence type="ECO:0000256" key="1">
    <source>
        <dbReference type="ARBA" id="ARBA00022737"/>
    </source>
</evidence>
<feature type="repeat" description="ANK" evidence="3">
    <location>
        <begin position="78"/>
        <end position="111"/>
    </location>
</feature>
<dbReference type="Gene3D" id="1.25.40.20">
    <property type="entry name" value="Ankyrin repeat-containing domain"/>
    <property type="match status" value="1"/>
</dbReference>
<dbReference type="PROSITE" id="PS50297">
    <property type="entry name" value="ANK_REP_REGION"/>
    <property type="match status" value="1"/>
</dbReference>
<feature type="repeat" description="ANK" evidence="3">
    <location>
        <begin position="44"/>
        <end position="77"/>
    </location>
</feature>
<dbReference type="Proteomes" id="UP001353858">
    <property type="component" value="Unassembled WGS sequence"/>
</dbReference>
<evidence type="ECO:0000256" key="2">
    <source>
        <dbReference type="ARBA" id="ARBA00023043"/>
    </source>
</evidence>
<evidence type="ECO:0000313" key="5">
    <source>
        <dbReference type="Proteomes" id="UP001353858"/>
    </source>
</evidence>
<protein>
    <submittedName>
        <fullName evidence="4">Uncharacterized protein</fullName>
    </submittedName>
</protein>
<reference evidence="5" key="1">
    <citation type="submission" date="2023-01" db="EMBL/GenBank/DDBJ databases">
        <title>Key to firefly adult light organ development and bioluminescence: homeobox transcription factors regulate luciferase expression and transportation to peroxisome.</title>
        <authorList>
            <person name="Fu X."/>
        </authorList>
    </citation>
    <scope>NUCLEOTIDE SEQUENCE [LARGE SCALE GENOMIC DNA]</scope>
</reference>
<sequence length="463" mass="53433">MEYKEDTDHNHTCVVHQAVLRNSLSKLKVLVEENNDNLRCTNSLGQTPLLTGIIKNRSENVILFLIEAGSDVNALDCWGRNSLHTAIEHRLDHKIIHELLKKGVNVDAQDMNGRTPMHHAVLHGTDLLAMLLYYNADVTIESAEGYTAISNAIGWCNFEAVELLIDYYSNEDLSTVLNNYFYVESNWIGLQFILKLKYSKLFKTFWSVIDISYLAQTLPCFILIFLNECNFSKQEWIEALLIILTSEIAGELVSHISKETEGYNFESLFCALHNNEIDSENRVIIINLFLSLGAQVYYNDIRDVLNIYSCGREFECLIYTVNKSFNTILHPLSYYLVNLKTDYSAQCLLNLFKMQIRSVLCTGLRTLQDSVIRNMGFFSLPLFVKTILLEECEHARFNRDQVVERFSTLPEFPTLLELSRNQVRNHIVQFYKVRYAYGVIDVVKRLAIPQVIKDIILFRANIY</sequence>
<dbReference type="GO" id="GO:0004842">
    <property type="term" value="F:ubiquitin-protein transferase activity"/>
    <property type="evidence" value="ECO:0007669"/>
    <property type="project" value="TreeGrafter"/>
</dbReference>
<keyword evidence="2 3" id="KW-0040">ANK repeat</keyword>
<dbReference type="Pfam" id="PF12796">
    <property type="entry name" value="Ank_2"/>
    <property type="match status" value="1"/>
</dbReference>
<dbReference type="SUPFAM" id="SSF48403">
    <property type="entry name" value="Ankyrin repeat"/>
    <property type="match status" value="1"/>
</dbReference>
<dbReference type="EMBL" id="JARPUR010000004">
    <property type="protein sequence ID" value="KAK4878582.1"/>
    <property type="molecule type" value="Genomic_DNA"/>
</dbReference>
<accession>A0AAN7SEV0</accession>
<name>A0AAN7SEV0_9COLE</name>
<keyword evidence="5" id="KW-1185">Reference proteome</keyword>
<dbReference type="GO" id="GO:0031436">
    <property type="term" value="C:BRCA1-BARD1 complex"/>
    <property type="evidence" value="ECO:0007669"/>
    <property type="project" value="TreeGrafter"/>
</dbReference>
<dbReference type="PANTHER" id="PTHR24171:SF8">
    <property type="entry name" value="BRCA1-ASSOCIATED RING DOMAIN PROTEIN 1"/>
    <property type="match status" value="1"/>
</dbReference>
<dbReference type="GO" id="GO:0085020">
    <property type="term" value="P:protein K6-linked ubiquitination"/>
    <property type="evidence" value="ECO:0007669"/>
    <property type="project" value="TreeGrafter"/>
</dbReference>
<dbReference type="PANTHER" id="PTHR24171">
    <property type="entry name" value="ANKYRIN REPEAT DOMAIN-CONTAINING PROTEIN 39-RELATED"/>
    <property type="match status" value="1"/>
</dbReference>
<dbReference type="InterPro" id="IPR036770">
    <property type="entry name" value="Ankyrin_rpt-contain_sf"/>
</dbReference>
<dbReference type="GO" id="GO:0070531">
    <property type="term" value="C:BRCA1-A complex"/>
    <property type="evidence" value="ECO:0007669"/>
    <property type="project" value="TreeGrafter"/>
</dbReference>
<dbReference type="SMART" id="SM00248">
    <property type="entry name" value="ANK"/>
    <property type="match status" value="5"/>
</dbReference>
<dbReference type="AlphaFoldDB" id="A0AAN7SEV0"/>
<evidence type="ECO:0000313" key="4">
    <source>
        <dbReference type="EMBL" id="KAK4878582.1"/>
    </source>
</evidence>
<organism evidence="4 5">
    <name type="scientific">Aquatica leii</name>
    <dbReference type="NCBI Taxonomy" id="1421715"/>
    <lineage>
        <taxon>Eukaryota</taxon>
        <taxon>Metazoa</taxon>
        <taxon>Ecdysozoa</taxon>
        <taxon>Arthropoda</taxon>
        <taxon>Hexapoda</taxon>
        <taxon>Insecta</taxon>
        <taxon>Pterygota</taxon>
        <taxon>Neoptera</taxon>
        <taxon>Endopterygota</taxon>
        <taxon>Coleoptera</taxon>
        <taxon>Polyphaga</taxon>
        <taxon>Elateriformia</taxon>
        <taxon>Elateroidea</taxon>
        <taxon>Lampyridae</taxon>
        <taxon>Luciolinae</taxon>
        <taxon>Aquatica</taxon>
    </lineage>
</organism>
<evidence type="ECO:0000256" key="3">
    <source>
        <dbReference type="PROSITE-ProRule" id="PRU00023"/>
    </source>
</evidence>
<dbReference type="InterPro" id="IPR002110">
    <property type="entry name" value="Ankyrin_rpt"/>
</dbReference>
<gene>
    <name evidence="4" type="ORF">RN001_011088</name>
</gene>
<keyword evidence="1" id="KW-0677">Repeat</keyword>
<dbReference type="PROSITE" id="PS50088">
    <property type="entry name" value="ANK_REPEAT"/>
    <property type="match status" value="2"/>
</dbReference>
<proteinExistence type="predicted"/>
<comment type="caution">
    <text evidence="4">The sequence shown here is derived from an EMBL/GenBank/DDBJ whole genome shotgun (WGS) entry which is preliminary data.</text>
</comment>